<evidence type="ECO:0000313" key="2">
    <source>
        <dbReference type="EMBL" id="KAK4442731.1"/>
    </source>
</evidence>
<dbReference type="AlphaFoldDB" id="A0AAV9G6J1"/>
<feature type="compositionally biased region" description="Basic and acidic residues" evidence="1">
    <location>
        <begin position="390"/>
        <end position="444"/>
    </location>
</feature>
<dbReference type="EMBL" id="MU866008">
    <property type="protein sequence ID" value="KAK4442731.1"/>
    <property type="molecule type" value="Genomic_DNA"/>
</dbReference>
<reference evidence="2" key="2">
    <citation type="submission" date="2023-05" db="EMBL/GenBank/DDBJ databases">
        <authorList>
            <consortium name="Lawrence Berkeley National Laboratory"/>
            <person name="Steindorff A."/>
            <person name="Hensen N."/>
            <person name="Bonometti L."/>
            <person name="Westerberg I."/>
            <person name="Brannstrom I.O."/>
            <person name="Guillou S."/>
            <person name="Cros-Aarteil S."/>
            <person name="Calhoun S."/>
            <person name="Haridas S."/>
            <person name="Kuo A."/>
            <person name="Mondo S."/>
            <person name="Pangilinan J."/>
            <person name="Riley R."/>
            <person name="Labutti K."/>
            <person name="Andreopoulos B."/>
            <person name="Lipzen A."/>
            <person name="Chen C."/>
            <person name="Yanf M."/>
            <person name="Daum C."/>
            <person name="Ng V."/>
            <person name="Clum A."/>
            <person name="Ohm R."/>
            <person name="Martin F."/>
            <person name="Silar P."/>
            <person name="Natvig D."/>
            <person name="Lalanne C."/>
            <person name="Gautier V."/>
            <person name="Ament-Velasquez S.L."/>
            <person name="Kruys A."/>
            <person name="Hutchinson M.I."/>
            <person name="Powell A.J."/>
            <person name="Barry K."/>
            <person name="Miller A.N."/>
            <person name="Grigoriev I.V."/>
            <person name="Debuchy R."/>
            <person name="Gladieux P."/>
            <person name="Thoren M.H."/>
            <person name="Johannesson H."/>
        </authorList>
    </citation>
    <scope>NUCLEOTIDE SEQUENCE</scope>
    <source>
        <strain evidence="2">PSN243</strain>
    </source>
</reference>
<feature type="region of interest" description="Disordered" evidence="1">
    <location>
        <begin position="372"/>
        <end position="444"/>
    </location>
</feature>
<feature type="compositionally biased region" description="Basic and acidic residues" evidence="1">
    <location>
        <begin position="372"/>
        <end position="383"/>
    </location>
</feature>
<reference evidence="2" key="1">
    <citation type="journal article" date="2023" name="Mol. Phylogenet. Evol.">
        <title>Genome-scale phylogeny and comparative genomics of the fungal order Sordariales.</title>
        <authorList>
            <person name="Hensen N."/>
            <person name="Bonometti L."/>
            <person name="Westerberg I."/>
            <person name="Brannstrom I.O."/>
            <person name="Guillou S."/>
            <person name="Cros-Aarteil S."/>
            <person name="Calhoun S."/>
            <person name="Haridas S."/>
            <person name="Kuo A."/>
            <person name="Mondo S."/>
            <person name="Pangilinan J."/>
            <person name="Riley R."/>
            <person name="LaButti K."/>
            <person name="Andreopoulos B."/>
            <person name="Lipzen A."/>
            <person name="Chen C."/>
            <person name="Yan M."/>
            <person name="Daum C."/>
            <person name="Ng V."/>
            <person name="Clum A."/>
            <person name="Steindorff A."/>
            <person name="Ohm R.A."/>
            <person name="Martin F."/>
            <person name="Silar P."/>
            <person name="Natvig D.O."/>
            <person name="Lalanne C."/>
            <person name="Gautier V."/>
            <person name="Ament-Velasquez S.L."/>
            <person name="Kruys A."/>
            <person name="Hutchinson M.I."/>
            <person name="Powell A.J."/>
            <person name="Barry K."/>
            <person name="Miller A.N."/>
            <person name="Grigoriev I.V."/>
            <person name="Debuchy R."/>
            <person name="Gladieux P."/>
            <person name="Hiltunen Thoren M."/>
            <person name="Johannesson H."/>
        </authorList>
    </citation>
    <scope>NUCLEOTIDE SEQUENCE</scope>
    <source>
        <strain evidence="2">PSN243</strain>
    </source>
</reference>
<keyword evidence="3" id="KW-1185">Reference proteome</keyword>
<organism evidence="2 3">
    <name type="scientific">Podospora aff. communis PSN243</name>
    <dbReference type="NCBI Taxonomy" id="3040156"/>
    <lineage>
        <taxon>Eukaryota</taxon>
        <taxon>Fungi</taxon>
        <taxon>Dikarya</taxon>
        <taxon>Ascomycota</taxon>
        <taxon>Pezizomycotina</taxon>
        <taxon>Sordariomycetes</taxon>
        <taxon>Sordariomycetidae</taxon>
        <taxon>Sordariales</taxon>
        <taxon>Podosporaceae</taxon>
        <taxon>Podospora</taxon>
    </lineage>
</organism>
<gene>
    <name evidence="2" type="ORF">QBC34DRAFT_363206</name>
</gene>
<accession>A0AAV9G6J1</accession>
<comment type="caution">
    <text evidence="2">The sequence shown here is derived from an EMBL/GenBank/DDBJ whole genome shotgun (WGS) entry which is preliminary data.</text>
</comment>
<sequence length="444" mass="49988">MAAIVKTLREHALAAQSVRVAPDTMVDGEHQAVLVRAIGNVLAAEEAVFTFAQIIDGLPTADVAWDRLTHHLTGDHPLDEHEELCPGAMDKARELCGRWRTEMLAFDPKLLRAFCAATPGSPAFETRLFELVAVAVHQFAALVYQLDLRLHRGDVDAVVQWVDPLPADYTGPVLENTLPPTVFYHSLYTAADVYPEGISDMVGYWAEDRIFGGVVVFDRRAEEADATRPTNVYLHPNRKSVTGHVTQLRDEQQRALVDYLLAENPTTSTCPLPILVDRENRERVAPEVSIIKHSIFRDVWERKPLTTIEMDVAVRRPRRQIDHPEIFDTMLYSNMVLGNQLSEGLMRRVESGESPVYDPAIRERVIQELGKVEAKKEAERETEAPPQMRVAREENETTGSRDDGGRESSPEEGPKKREAHAGQDDRDGPSKADDEERRKRRREG</sequence>
<protein>
    <submittedName>
        <fullName evidence="2">Uncharacterized protein</fullName>
    </submittedName>
</protein>
<evidence type="ECO:0000313" key="3">
    <source>
        <dbReference type="Proteomes" id="UP001321760"/>
    </source>
</evidence>
<dbReference type="Proteomes" id="UP001321760">
    <property type="component" value="Unassembled WGS sequence"/>
</dbReference>
<proteinExistence type="predicted"/>
<evidence type="ECO:0000256" key="1">
    <source>
        <dbReference type="SAM" id="MobiDB-lite"/>
    </source>
</evidence>
<name>A0AAV9G6J1_9PEZI</name>